<dbReference type="PANTHER" id="PTHR43479:SF11">
    <property type="entry name" value="ACREF_ENVCD OPERON REPRESSOR-RELATED"/>
    <property type="match status" value="1"/>
</dbReference>
<reference evidence="4 5" key="1">
    <citation type="submission" date="2017-06" db="EMBL/GenBank/DDBJ databases">
        <authorList>
            <person name="Kim H.J."/>
            <person name="Triplett B.A."/>
        </authorList>
    </citation>
    <scope>NUCLEOTIDE SEQUENCE [LARGE SCALE GENOMIC DNA]</scope>
    <source>
        <strain evidence="4 5">DSM 19307</strain>
    </source>
</reference>
<dbReference type="OrthoDB" id="881297at2"/>
<keyword evidence="1 2" id="KW-0238">DNA-binding</keyword>
<dbReference type="Pfam" id="PF00440">
    <property type="entry name" value="TetR_N"/>
    <property type="match status" value="1"/>
</dbReference>
<dbReference type="EMBL" id="FZPD01000004">
    <property type="protein sequence ID" value="SNT17684.1"/>
    <property type="molecule type" value="Genomic_DNA"/>
</dbReference>
<organism evidence="4 5">
    <name type="scientific">Ekhidna lutea</name>
    <dbReference type="NCBI Taxonomy" id="447679"/>
    <lineage>
        <taxon>Bacteria</taxon>
        <taxon>Pseudomonadati</taxon>
        <taxon>Bacteroidota</taxon>
        <taxon>Cytophagia</taxon>
        <taxon>Cytophagales</taxon>
        <taxon>Reichenbachiellaceae</taxon>
        <taxon>Ekhidna</taxon>
    </lineage>
</organism>
<accession>A0A239KKH4</accession>
<dbReference type="RefSeq" id="WP_089357360.1">
    <property type="nucleotide sequence ID" value="NZ_FZPD01000004.1"/>
</dbReference>
<sequence>MTNPPDLYNQILKKSFDLFKVYGHKSVSMDDVASTLHISKKTLYQYFQSKDELLAAGVMQLIKTLMDDFDRIMNSAEKPLIKLSKIYWLILDEFYNMELVHIYSINKFNSKALEEIVTFRNKLYSQFTAPLLSEAMNQGGLRKDLNIALFVKTRLTNIDQHYLNLAGQSPNLSFNEIFKHLVVYQMLGVISEKYRKEYEEKMDSWIA</sequence>
<dbReference type="InterPro" id="IPR009057">
    <property type="entry name" value="Homeodomain-like_sf"/>
</dbReference>
<evidence type="ECO:0000259" key="3">
    <source>
        <dbReference type="PROSITE" id="PS50977"/>
    </source>
</evidence>
<evidence type="ECO:0000256" key="2">
    <source>
        <dbReference type="PROSITE-ProRule" id="PRU00335"/>
    </source>
</evidence>
<evidence type="ECO:0000256" key="1">
    <source>
        <dbReference type="ARBA" id="ARBA00023125"/>
    </source>
</evidence>
<dbReference type="Gene3D" id="1.10.357.10">
    <property type="entry name" value="Tetracycline Repressor, domain 2"/>
    <property type="match status" value="1"/>
</dbReference>
<evidence type="ECO:0000313" key="4">
    <source>
        <dbReference type="EMBL" id="SNT17684.1"/>
    </source>
</evidence>
<keyword evidence="5" id="KW-1185">Reference proteome</keyword>
<dbReference type="AlphaFoldDB" id="A0A239KKH4"/>
<feature type="DNA-binding region" description="H-T-H motif" evidence="2">
    <location>
        <begin position="28"/>
        <end position="47"/>
    </location>
</feature>
<proteinExistence type="predicted"/>
<dbReference type="PROSITE" id="PS50977">
    <property type="entry name" value="HTH_TETR_2"/>
    <property type="match status" value="1"/>
</dbReference>
<dbReference type="InterPro" id="IPR001647">
    <property type="entry name" value="HTH_TetR"/>
</dbReference>
<evidence type="ECO:0000313" key="5">
    <source>
        <dbReference type="Proteomes" id="UP000198393"/>
    </source>
</evidence>
<feature type="domain" description="HTH tetR-type" evidence="3">
    <location>
        <begin position="5"/>
        <end position="65"/>
    </location>
</feature>
<dbReference type="Gene3D" id="1.10.10.60">
    <property type="entry name" value="Homeodomain-like"/>
    <property type="match status" value="1"/>
</dbReference>
<dbReference type="GO" id="GO:0003677">
    <property type="term" value="F:DNA binding"/>
    <property type="evidence" value="ECO:0007669"/>
    <property type="project" value="UniProtKB-UniRule"/>
</dbReference>
<dbReference type="SUPFAM" id="SSF46689">
    <property type="entry name" value="Homeodomain-like"/>
    <property type="match status" value="1"/>
</dbReference>
<dbReference type="Proteomes" id="UP000198393">
    <property type="component" value="Unassembled WGS sequence"/>
</dbReference>
<dbReference type="PANTHER" id="PTHR43479">
    <property type="entry name" value="ACREF/ENVCD OPERON REPRESSOR-RELATED"/>
    <property type="match status" value="1"/>
</dbReference>
<gene>
    <name evidence="4" type="ORF">SAMN05421640_2673</name>
</gene>
<dbReference type="InterPro" id="IPR050624">
    <property type="entry name" value="HTH-type_Tx_Regulator"/>
</dbReference>
<dbReference type="PRINTS" id="PR00455">
    <property type="entry name" value="HTHTETR"/>
</dbReference>
<protein>
    <submittedName>
        <fullName evidence="4">Transcriptional regulator, TetR family</fullName>
    </submittedName>
</protein>
<name>A0A239KKH4_EKHLU</name>